<dbReference type="GO" id="GO:0030246">
    <property type="term" value="F:carbohydrate binding"/>
    <property type="evidence" value="ECO:0007669"/>
    <property type="project" value="InterPro"/>
</dbReference>
<dbReference type="Pfam" id="PF17137">
    <property type="entry name" value="DUF5110"/>
    <property type="match status" value="1"/>
</dbReference>
<evidence type="ECO:0000256" key="3">
    <source>
        <dbReference type="RuleBase" id="RU361185"/>
    </source>
</evidence>
<dbReference type="InterPro" id="IPR033403">
    <property type="entry name" value="DUF5110"/>
</dbReference>
<dbReference type="CDD" id="cd04083">
    <property type="entry name" value="CBM35_Lmo2446-like"/>
    <property type="match status" value="2"/>
</dbReference>
<dbReference type="InterPro" id="IPR017853">
    <property type="entry name" value="GH"/>
</dbReference>
<dbReference type="Gene3D" id="2.60.40.1180">
    <property type="entry name" value="Golgi alpha-mannosidase II"/>
    <property type="match status" value="2"/>
</dbReference>
<dbReference type="EMBL" id="FOAP01000010">
    <property type="protein sequence ID" value="SEL95061.1"/>
    <property type="molecule type" value="Genomic_DNA"/>
</dbReference>
<dbReference type="InterPro" id="IPR011013">
    <property type="entry name" value="Gal_mutarotase_sf_dom"/>
</dbReference>
<dbReference type="PANTHER" id="PTHR43863:SF2">
    <property type="entry name" value="MALTASE-GLUCOAMYLASE"/>
    <property type="match status" value="1"/>
</dbReference>
<proteinExistence type="inferred from homology"/>
<dbReference type="SUPFAM" id="SSF51011">
    <property type="entry name" value="Glycosyl hydrolase domain"/>
    <property type="match status" value="1"/>
</dbReference>
<dbReference type="InterPro" id="IPR008979">
    <property type="entry name" value="Galactose-bd-like_sf"/>
</dbReference>
<dbReference type="OrthoDB" id="176168at2"/>
<feature type="signal peptide" evidence="4">
    <location>
        <begin position="1"/>
        <end position="32"/>
    </location>
</feature>
<dbReference type="Pfam" id="PF03422">
    <property type="entry name" value="CBM_6"/>
    <property type="match status" value="2"/>
</dbReference>
<keyword evidence="2 4" id="KW-0732">Signal</keyword>
<evidence type="ECO:0000313" key="7">
    <source>
        <dbReference type="Proteomes" id="UP000182719"/>
    </source>
</evidence>
<evidence type="ECO:0000313" key="6">
    <source>
        <dbReference type="EMBL" id="SEL95061.1"/>
    </source>
</evidence>
<organism evidence="6 7">
    <name type="scientific">Stigmatella aurantiaca</name>
    <dbReference type="NCBI Taxonomy" id="41"/>
    <lineage>
        <taxon>Bacteria</taxon>
        <taxon>Pseudomonadati</taxon>
        <taxon>Myxococcota</taxon>
        <taxon>Myxococcia</taxon>
        <taxon>Myxococcales</taxon>
        <taxon>Cystobacterineae</taxon>
        <taxon>Archangiaceae</taxon>
        <taxon>Stigmatella</taxon>
    </lineage>
</organism>
<protein>
    <submittedName>
        <fullName evidence="6">Alpha-glucosidase, glycosyl hydrolase family GH31</fullName>
    </submittedName>
</protein>
<dbReference type="InterPro" id="IPR006584">
    <property type="entry name" value="Cellulose-bd_IV"/>
</dbReference>
<feature type="domain" description="CBM6" evidence="5">
    <location>
        <begin position="827"/>
        <end position="951"/>
    </location>
</feature>
<name>A0A1H7UDL5_STIAU</name>
<sequence>MFASHRRRARFLAATLFSTMAGIGLSALPAHAALGSVTSASLSGDTLTLIVGADRLLVQAVRPDIVKVDYRPNGVVDPPTAVIDPAKTWATGNITSADTAANPIVLTTAQLTVKISRNPTRLSVFDATGALVLSEQAAEGVYADGVKFNHGAGQAFYGITGNPVSWAEKDPKQNLAEGMQRNDGGRVNANMQGDGGAPLAFTNRYGLLVDSIDGDFAITDTTLEFSGVSNRNVAYYVLVGPPRKVMAGVAEISGKPALSPKWALGFNNSEWGTTQTEVLSIVQGYRDRKIPLDAFTLDFDFKAWGEDDYGEFRWNSTSASGNVNPNKFPSGAAGTFARDLAARGVMLMGIMKPRVIVGKAGGGVTAQGQWARNNGCFYPGQADYTEYFSGRPANDVDFSKQTCRDWYWQHSRTLFDSGIAGWWNDEADEANGTLFNSLQHFNMQRSLYDGQRATSDRRVFSLNRNFYLGAQRYGYGMWSGDIESGFGIMAEQRTRMLTSINIGETKWGMDIGGFFGDPSSENYARWMQFGAFVPVYRAHGVDGKQRQPWVYGATAESAAKGALELRSRLMPYLYAHERINYETGIGLVRPLFYDYPTDPNAANLTSEWMFGESLLVAPVVEPGAASKQVYLPAGTWTDYTRGSVYTGPLTFNYPVNASTWQDIPLFVKAGAILPTQEVLQYVNEKPVKQIDLDVFPTTAQSEFTLYDDDGLTRAYENGVFFKQRITAQRTSTSVTVETQAKTGSFSPALTHYIVKVNATAGTAARINGTIPTRYGNLAALKAATGEGWTTGVDVYGPYTAVRIAAGVARTVVVDGTPSTPPTPPLTRVLEAEDAALSSGAITLSDHPGYSGRGFVAGYWNSGAATTFSVQASTAGTYSATLKYSNGNGAARTLSMVLNGVRTQITLPATANWDTWSTYTAQIPLSVGTHTLAYVYGAGDSGHVNLDSVTISPPPPPMLVLEAEDAALSSGAITLSDHPGYSGRGFVAGYWNSGAATTFSVQASTAGTYSATLKYSNGNGAARTLSMVLNGVRTQITLPATANWDTWSTYTAQIPLSVGTHTLAYVYGAGDSGHVNLDSVTISP</sequence>
<dbReference type="PROSITE" id="PS51175">
    <property type="entry name" value="CBM6"/>
    <property type="match status" value="2"/>
</dbReference>
<accession>A0A1H7UDL5</accession>
<dbReference type="SMART" id="SM00606">
    <property type="entry name" value="CBD_IV"/>
    <property type="match status" value="2"/>
</dbReference>
<evidence type="ECO:0000256" key="2">
    <source>
        <dbReference type="ARBA" id="ARBA00022729"/>
    </source>
</evidence>
<reference evidence="7" key="1">
    <citation type="submission" date="2016-10" db="EMBL/GenBank/DDBJ databases">
        <authorList>
            <person name="Varghese N."/>
            <person name="Submissions S."/>
        </authorList>
    </citation>
    <scope>NUCLEOTIDE SEQUENCE [LARGE SCALE GENOMIC DNA]</scope>
    <source>
        <strain evidence="7">DSM 17044</strain>
    </source>
</reference>
<dbReference type="Gene3D" id="2.60.40.1760">
    <property type="entry name" value="glycosyl hydrolase (family 31)"/>
    <property type="match status" value="1"/>
</dbReference>
<feature type="chain" id="PRO_5010256633" evidence="4">
    <location>
        <begin position="33"/>
        <end position="1083"/>
    </location>
</feature>
<dbReference type="InterPro" id="IPR005084">
    <property type="entry name" value="CBM6"/>
</dbReference>
<dbReference type="Pfam" id="PF01055">
    <property type="entry name" value="Glyco_hydro_31_2nd"/>
    <property type="match status" value="1"/>
</dbReference>
<dbReference type="GO" id="GO:0005975">
    <property type="term" value="P:carbohydrate metabolic process"/>
    <property type="evidence" value="ECO:0007669"/>
    <property type="project" value="InterPro"/>
</dbReference>
<dbReference type="SUPFAM" id="SSF51445">
    <property type="entry name" value="(Trans)glycosidases"/>
    <property type="match status" value="1"/>
</dbReference>
<gene>
    <name evidence="6" type="ORF">SAMN05444354_1106</name>
</gene>
<dbReference type="Proteomes" id="UP000182719">
    <property type="component" value="Unassembled WGS sequence"/>
</dbReference>
<dbReference type="Pfam" id="PF21365">
    <property type="entry name" value="Glyco_hydro_31_3rd"/>
    <property type="match status" value="1"/>
</dbReference>
<dbReference type="InterPro" id="IPR000322">
    <property type="entry name" value="Glyco_hydro_31_TIM"/>
</dbReference>
<dbReference type="SUPFAM" id="SSF49785">
    <property type="entry name" value="Galactose-binding domain-like"/>
    <property type="match status" value="2"/>
</dbReference>
<evidence type="ECO:0000256" key="4">
    <source>
        <dbReference type="SAM" id="SignalP"/>
    </source>
</evidence>
<feature type="domain" description="CBM6" evidence="5">
    <location>
        <begin position="958"/>
        <end position="1082"/>
    </location>
</feature>
<dbReference type="AlphaFoldDB" id="A0A1H7UDL5"/>
<evidence type="ECO:0000256" key="1">
    <source>
        <dbReference type="ARBA" id="ARBA00007806"/>
    </source>
</evidence>
<dbReference type="PANTHER" id="PTHR43863">
    <property type="entry name" value="HYDROLASE, PUTATIVE (AFU_ORTHOLOGUE AFUA_1G03140)-RELATED"/>
    <property type="match status" value="1"/>
</dbReference>
<keyword evidence="3" id="KW-0326">Glycosidase</keyword>
<dbReference type="SUPFAM" id="SSF74650">
    <property type="entry name" value="Galactose mutarotase-like"/>
    <property type="match status" value="1"/>
</dbReference>
<dbReference type="InterPro" id="IPR013780">
    <property type="entry name" value="Glyco_hydro_b"/>
</dbReference>
<dbReference type="CDD" id="cd06589">
    <property type="entry name" value="GH31"/>
    <property type="match status" value="1"/>
</dbReference>
<dbReference type="Gene3D" id="2.60.120.260">
    <property type="entry name" value="Galactose-binding domain-like"/>
    <property type="match status" value="2"/>
</dbReference>
<evidence type="ECO:0000259" key="5">
    <source>
        <dbReference type="PROSITE" id="PS51175"/>
    </source>
</evidence>
<dbReference type="InterPro" id="IPR051816">
    <property type="entry name" value="Glycosyl_Hydrolase_31"/>
</dbReference>
<keyword evidence="7" id="KW-1185">Reference proteome</keyword>
<comment type="similarity">
    <text evidence="1 3">Belongs to the glycosyl hydrolase 31 family.</text>
</comment>
<dbReference type="GO" id="GO:0004553">
    <property type="term" value="F:hydrolase activity, hydrolyzing O-glycosyl compounds"/>
    <property type="evidence" value="ECO:0007669"/>
    <property type="project" value="InterPro"/>
</dbReference>
<keyword evidence="3 6" id="KW-0378">Hydrolase</keyword>
<dbReference type="InterPro" id="IPR048395">
    <property type="entry name" value="Glyco_hydro_31_C"/>
</dbReference>
<dbReference type="Gene3D" id="3.20.20.80">
    <property type="entry name" value="Glycosidases"/>
    <property type="match status" value="1"/>
</dbReference>